<dbReference type="SUPFAM" id="SSF55060">
    <property type="entry name" value="GHMP Kinase, C-terminal domain"/>
    <property type="match status" value="1"/>
</dbReference>
<dbReference type="PANTHER" id="PTHR10457:SF7">
    <property type="entry name" value="GALACTOKINASE-RELATED"/>
    <property type="match status" value="1"/>
</dbReference>
<dbReference type="InterPro" id="IPR000705">
    <property type="entry name" value="Galactokinase"/>
</dbReference>
<keyword evidence="5" id="KW-0547">Nucleotide-binding</keyword>
<dbReference type="GO" id="GO:0046872">
    <property type="term" value="F:metal ion binding"/>
    <property type="evidence" value="ECO:0007669"/>
    <property type="project" value="UniProtKB-KW"/>
</dbReference>
<name>A0A6J7VUH1_9ZZZZ</name>
<comment type="similarity">
    <text evidence="1">Belongs to the GHMP kinase family. GalK subfamily.</text>
</comment>
<dbReference type="SUPFAM" id="SSF54211">
    <property type="entry name" value="Ribosomal protein S5 domain 2-like"/>
    <property type="match status" value="1"/>
</dbReference>
<evidence type="ECO:0000256" key="7">
    <source>
        <dbReference type="ARBA" id="ARBA00022840"/>
    </source>
</evidence>
<dbReference type="InterPro" id="IPR036554">
    <property type="entry name" value="GHMP_kinase_C_sf"/>
</dbReference>
<evidence type="ECO:0000259" key="11">
    <source>
        <dbReference type="Pfam" id="PF08544"/>
    </source>
</evidence>
<dbReference type="GO" id="GO:0006012">
    <property type="term" value="P:galactose metabolic process"/>
    <property type="evidence" value="ECO:0007669"/>
    <property type="project" value="InterPro"/>
</dbReference>
<evidence type="ECO:0000256" key="4">
    <source>
        <dbReference type="ARBA" id="ARBA00022723"/>
    </source>
</evidence>
<feature type="domain" description="Galactokinase N-terminal" evidence="12">
    <location>
        <begin position="9"/>
        <end position="57"/>
    </location>
</feature>
<dbReference type="InterPro" id="IPR006206">
    <property type="entry name" value="Mevalonate/galactokinase"/>
</dbReference>
<dbReference type="PRINTS" id="PR00473">
    <property type="entry name" value="GALCTOKINASE"/>
</dbReference>
<evidence type="ECO:0000256" key="5">
    <source>
        <dbReference type="ARBA" id="ARBA00022741"/>
    </source>
</evidence>
<dbReference type="InterPro" id="IPR013750">
    <property type="entry name" value="GHMP_kinase_C_dom"/>
</dbReference>
<evidence type="ECO:0000259" key="10">
    <source>
        <dbReference type="Pfam" id="PF00288"/>
    </source>
</evidence>
<dbReference type="InterPro" id="IPR019741">
    <property type="entry name" value="Galactokinase_CS"/>
</dbReference>
<evidence type="ECO:0000256" key="3">
    <source>
        <dbReference type="ARBA" id="ARBA00022679"/>
    </source>
</evidence>
<reference evidence="13" key="1">
    <citation type="submission" date="2020-05" db="EMBL/GenBank/DDBJ databases">
        <authorList>
            <person name="Chiriac C."/>
            <person name="Salcher M."/>
            <person name="Ghai R."/>
            <person name="Kavagutti S V."/>
        </authorList>
    </citation>
    <scope>NUCLEOTIDE SEQUENCE</scope>
</reference>
<keyword evidence="7" id="KW-0067">ATP-binding</keyword>
<dbReference type="Gene3D" id="3.30.230.10">
    <property type="match status" value="1"/>
</dbReference>
<dbReference type="Pfam" id="PF08544">
    <property type="entry name" value="GHMP_kinases_C"/>
    <property type="match status" value="1"/>
</dbReference>
<dbReference type="AlphaFoldDB" id="A0A6J7VUH1"/>
<evidence type="ECO:0000259" key="12">
    <source>
        <dbReference type="Pfam" id="PF10509"/>
    </source>
</evidence>
<accession>A0A6J7VUH1</accession>
<dbReference type="EMBL" id="CAFBRV010000045">
    <property type="protein sequence ID" value="CAB5112658.1"/>
    <property type="molecule type" value="Genomic_DNA"/>
</dbReference>
<dbReference type="NCBIfam" id="TIGR00131">
    <property type="entry name" value="gal_kin"/>
    <property type="match status" value="1"/>
</dbReference>
<dbReference type="Pfam" id="PF10509">
    <property type="entry name" value="GalKase_gal_bdg"/>
    <property type="match status" value="1"/>
</dbReference>
<feature type="domain" description="GHMP kinase C-terminal" evidence="11">
    <location>
        <begin position="277"/>
        <end position="349"/>
    </location>
</feature>
<dbReference type="InterPro" id="IPR006203">
    <property type="entry name" value="GHMP_knse_ATP-bd_CS"/>
</dbReference>
<dbReference type="FunFam" id="3.30.230.10:FF:000017">
    <property type="entry name" value="Galactokinase"/>
    <property type="match status" value="1"/>
</dbReference>
<protein>
    <submittedName>
        <fullName evidence="13">Unannotated protein</fullName>
    </submittedName>
</protein>
<keyword evidence="2" id="KW-0963">Cytoplasm</keyword>
<dbReference type="PIRSF" id="PIRSF000530">
    <property type="entry name" value="Galactokinase"/>
    <property type="match status" value="1"/>
</dbReference>
<keyword evidence="9" id="KW-0119">Carbohydrate metabolism</keyword>
<evidence type="ECO:0000256" key="6">
    <source>
        <dbReference type="ARBA" id="ARBA00022777"/>
    </source>
</evidence>
<keyword evidence="3" id="KW-0808">Transferase</keyword>
<dbReference type="FunFam" id="3.30.70.890:FF:000001">
    <property type="entry name" value="Galactokinase"/>
    <property type="match status" value="1"/>
</dbReference>
<evidence type="ECO:0000256" key="2">
    <source>
        <dbReference type="ARBA" id="ARBA00022490"/>
    </source>
</evidence>
<dbReference type="Pfam" id="PF00288">
    <property type="entry name" value="GHMP_kinases_N"/>
    <property type="match status" value="1"/>
</dbReference>
<dbReference type="Gene3D" id="3.30.70.890">
    <property type="entry name" value="GHMP kinase, C-terminal domain"/>
    <property type="match status" value="1"/>
</dbReference>
<gene>
    <name evidence="13" type="ORF">UFOPK4410_00613</name>
</gene>
<dbReference type="InterPro" id="IPR006204">
    <property type="entry name" value="GHMP_kinase_N_dom"/>
</dbReference>
<dbReference type="InterPro" id="IPR020568">
    <property type="entry name" value="Ribosomal_Su5_D2-typ_SF"/>
</dbReference>
<dbReference type="PANTHER" id="PTHR10457">
    <property type="entry name" value="MEVALONATE KINASE/GALACTOKINASE"/>
    <property type="match status" value="1"/>
</dbReference>
<keyword evidence="6" id="KW-0418">Kinase</keyword>
<dbReference type="GO" id="GO:0005524">
    <property type="term" value="F:ATP binding"/>
    <property type="evidence" value="ECO:0007669"/>
    <property type="project" value="UniProtKB-KW"/>
</dbReference>
<dbReference type="InterPro" id="IPR014721">
    <property type="entry name" value="Ribsml_uS5_D2-typ_fold_subgr"/>
</dbReference>
<keyword evidence="4" id="KW-0479">Metal-binding</keyword>
<evidence type="ECO:0000256" key="8">
    <source>
        <dbReference type="ARBA" id="ARBA00022842"/>
    </source>
</evidence>
<evidence type="ECO:0000256" key="1">
    <source>
        <dbReference type="ARBA" id="ARBA00006566"/>
    </source>
</evidence>
<dbReference type="PROSITE" id="PS00106">
    <property type="entry name" value="GALACTOKINASE"/>
    <property type="match status" value="1"/>
</dbReference>
<evidence type="ECO:0000313" key="13">
    <source>
        <dbReference type="EMBL" id="CAB5112658.1"/>
    </source>
</evidence>
<proteinExistence type="inferred from homology"/>
<dbReference type="GO" id="GO:0005829">
    <property type="term" value="C:cytosol"/>
    <property type="evidence" value="ECO:0007669"/>
    <property type="project" value="TreeGrafter"/>
</dbReference>
<dbReference type="PRINTS" id="PR00959">
    <property type="entry name" value="MEVGALKINASE"/>
</dbReference>
<dbReference type="PROSITE" id="PS00627">
    <property type="entry name" value="GHMP_KINASES_ATP"/>
    <property type="match status" value="1"/>
</dbReference>
<feature type="domain" description="GHMP kinase N-terminal" evidence="10">
    <location>
        <begin position="93"/>
        <end position="175"/>
    </location>
</feature>
<dbReference type="GO" id="GO:0004335">
    <property type="term" value="F:galactokinase activity"/>
    <property type="evidence" value="ECO:0007669"/>
    <property type="project" value="InterPro"/>
</dbReference>
<keyword evidence="8" id="KW-0460">Magnesium</keyword>
<organism evidence="13">
    <name type="scientific">freshwater metagenome</name>
    <dbReference type="NCBI Taxonomy" id="449393"/>
    <lineage>
        <taxon>unclassified sequences</taxon>
        <taxon>metagenomes</taxon>
        <taxon>ecological metagenomes</taxon>
    </lineage>
</organism>
<sequence length="381" mass="40926">MSNSKIEREFVRTFGNAPDVVAAAPGRVNLIGEHIDYSDGYVLPFAIADRTYAAIGKRSDNLVRIASAQRRNSIITVMVDEIRPGLKGSWERYVLSVMWAMEIKHGIDVMIDGHVPLGAGLSSSAALECSVATALNELFSCGFDLGALARLTQKGENEYVGVPCGIMDQSISLMAQAGSALLLDCRDLTSRNVAFDVASQGLELLIIDTQAHHSLTDGGYAERRASCDRVVSKLSIRSMRELTLDQLESSKEMLTDVEFIRARHAVTEIARVLEAVIALEAKNFNRLGELLNASHASLRDDYSVSCPELNTAVDASLSAGALGARMVGGGFGGSAIALIEAKNTQATIQEVESGFASKKFKAPRFFTSLPSQGAVIIQRGL</sequence>
<dbReference type="InterPro" id="IPR019539">
    <property type="entry name" value="GalKase_N"/>
</dbReference>
<evidence type="ECO:0000256" key="9">
    <source>
        <dbReference type="ARBA" id="ARBA00023277"/>
    </source>
</evidence>